<feature type="transmembrane region" description="Helical" evidence="1">
    <location>
        <begin position="24"/>
        <end position="47"/>
    </location>
</feature>
<dbReference type="PANTHER" id="PTHR36833">
    <property type="entry name" value="SLR0610 PROTEIN-RELATED"/>
    <property type="match status" value="1"/>
</dbReference>
<evidence type="ECO:0000313" key="2">
    <source>
        <dbReference type="EMBL" id="ODP30359.1"/>
    </source>
</evidence>
<sequence>MQYVSLYFEFIKIQIVGIFQFKKAFTLGLIAQLASYGAEFFLLWIVIDRFNEINGWYSYEVLLLYAMNLCSYALASFFLASPSFRLSQMIKDGTFDEILTKPLNNFLYLICREFNSGYLSHLILSLVAMFIALANLNVSLNFFQTLFFIIVILSGSLIQGAALILISIPSFWVVENSMLKDVLFFQAKNFIRYPISIYPGIIQILLTFVIPYAFINFFPVQYFIQKNDFTFFSPVFQFLSPLVGVVLFILAYILWRIGINNYKSTGS</sequence>
<dbReference type="PANTHER" id="PTHR36833:SF1">
    <property type="entry name" value="INTEGRAL MEMBRANE TRANSPORT PROTEIN"/>
    <property type="match status" value="1"/>
</dbReference>
<name>A0A1E3L990_9BACL</name>
<evidence type="ECO:0000256" key="1">
    <source>
        <dbReference type="SAM" id="Phobius"/>
    </source>
</evidence>
<evidence type="ECO:0008006" key="4">
    <source>
        <dbReference type="Google" id="ProtNLM"/>
    </source>
</evidence>
<keyword evidence="1" id="KW-1133">Transmembrane helix</keyword>
<gene>
    <name evidence="2" type="ORF">PTI45_00220</name>
</gene>
<dbReference type="EMBL" id="MDER01000007">
    <property type="protein sequence ID" value="ODP30359.1"/>
    <property type="molecule type" value="Genomic_DNA"/>
</dbReference>
<dbReference type="InterPro" id="IPR010390">
    <property type="entry name" value="ABC-2_transporter-like"/>
</dbReference>
<feature type="transmembrane region" description="Helical" evidence="1">
    <location>
        <begin position="195"/>
        <end position="215"/>
    </location>
</feature>
<keyword evidence="3" id="KW-1185">Reference proteome</keyword>
<proteinExistence type="predicted"/>
<feature type="transmembrane region" description="Helical" evidence="1">
    <location>
        <begin position="118"/>
        <end position="140"/>
    </location>
</feature>
<keyword evidence="1" id="KW-0812">Transmembrane</keyword>
<organism evidence="2 3">
    <name type="scientific">Paenibacillus nuruki</name>
    <dbReference type="NCBI Taxonomy" id="1886670"/>
    <lineage>
        <taxon>Bacteria</taxon>
        <taxon>Bacillati</taxon>
        <taxon>Bacillota</taxon>
        <taxon>Bacilli</taxon>
        <taxon>Bacillales</taxon>
        <taxon>Paenibacillaceae</taxon>
        <taxon>Paenibacillus</taxon>
    </lineage>
</organism>
<dbReference type="RefSeq" id="WP_069325717.1">
    <property type="nucleotide sequence ID" value="NZ_MDER01000007.1"/>
</dbReference>
<dbReference type="Pfam" id="PF06182">
    <property type="entry name" value="ABC2_membrane_6"/>
    <property type="match status" value="1"/>
</dbReference>
<dbReference type="STRING" id="1886670.PTI45_00220"/>
<feature type="transmembrane region" description="Helical" evidence="1">
    <location>
        <begin position="62"/>
        <end position="81"/>
    </location>
</feature>
<evidence type="ECO:0000313" key="3">
    <source>
        <dbReference type="Proteomes" id="UP000094578"/>
    </source>
</evidence>
<reference evidence="2 3" key="1">
    <citation type="submission" date="2016-08" db="EMBL/GenBank/DDBJ databases">
        <title>Genome sequencing of Paenibacillus sp. TI45-13ar, isolated from Korean traditional nuruk.</title>
        <authorList>
            <person name="Kim S.-J."/>
        </authorList>
    </citation>
    <scope>NUCLEOTIDE SEQUENCE [LARGE SCALE GENOMIC DNA]</scope>
    <source>
        <strain evidence="2 3">TI45-13ar</strain>
    </source>
</reference>
<comment type="caution">
    <text evidence="2">The sequence shown here is derived from an EMBL/GenBank/DDBJ whole genome shotgun (WGS) entry which is preliminary data.</text>
</comment>
<dbReference type="AlphaFoldDB" id="A0A1E3L990"/>
<protein>
    <recommendedName>
        <fullName evidence="4">ABC transporter permease</fullName>
    </recommendedName>
</protein>
<accession>A0A1E3L990</accession>
<feature type="transmembrane region" description="Helical" evidence="1">
    <location>
        <begin position="235"/>
        <end position="255"/>
    </location>
</feature>
<feature type="transmembrane region" description="Helical" evidence="1">
    <location>
        <begin position="146"/>
        <end position="174"/>
    </location>
</feature>
<dbReference type="Proteomes" id="UP000094578">
    <property type="component" value="Unassembled WGS sequence"/>
</dbReference>
<keyword evidence="1" id="KW-0472">Membrane</keyword>